<evidence type="ECO:0000313" key="2">
    <source>
        <dbReference type="Proteomes" id="UP001623348"/>
    </source>
</evidence>
<gene>
    <name evidence="1" type="ORF">GRJ2_001539500</name>
</gene>
<dbReference type="EMBL" id="BAAFJT010000005">
    <property type="protein sequence ID" value="GAB0190742.1"/>
    <property type="molecule type" value="Genomic_DNA"/>
</dbReference>
<proteinExistence type="predicted"/>
<comment type="caution">
    <text evidence="1">The sequence shown here is derived from an EMBL/GenBank/DDBJ whole genome shotgun (WGS) entry which is preliminary data.</text>
</comment>
<sequence>MVELECSTSQDLRAWGVGKSRQEEWCGQERLVEEEAAGPGPRVGGSGWWSKIEAEEHEKNKTPNAFFKETSLMQRPETAVLACTFQSL</sequence>
<protein>
    <submittedName>
        <fullName evidence="1">Uncharacterized protein</fullName>
    </submittedName>
</protein>
<accession>A0ABC9X058</accession>
<organism evidence="1 2">
    <name type="scientific">Grus japonensis</name>
    <name type="common">Japanese crane</name>
    <name type="synonym">Red-crowned crane</name>
    <dbReference type="NCBI Taxonomy" id="30415"/>
    <lineage>
        <taxon>Eukaryota</taxon>
        <taxon>Metazoa</taxon>
        <taxon>Chordata</taxon>
        <taxon>Craniata</taxon>
        <taxon>Vertebrata</taxon>
        <taxon>Euteleostomi</taxon>
        <taxon>Archelosauria</taxon>
        <taxon>Archosauria</taxon>
        <taxon>Dinosauria</taxon>
        <taxon>Saurischia</taxon>
        <taxon>Theropoda</taxon>
        <taxon>Coelurosauria</taxon>
        <taxon>Aves</taxon>
        <taxon>Neognathae</taxon>
        <taxon>Neoaves</taxon>
        <taxon>Gruiformes</taxon>
        <taxon>Gruidae</taxon>
        <taxon>Grus</taxon>
    </lineage>
</organism>
<reference evidence="1 2" key="1">
    <citation type="submission" date="2024-06" db="EMBL/GenBank/DDBJ databases">
        <title>The draft genome of Grus japonensis, version 3.</title>
        <authorList>
            <person name="Nabeshima K."/>
            <person name="Suzuki S."/>
            <person name="Onuma M."/>
        </authorList>
    </citation>
    <scope>NUCLEOTIDE SEQUENCE [LARGE SCALE GENOMIC DNA]</scope>
    <source>
        <strain evidence="1 2">451A</strain>
    </source>
</reference>
<name>A0ABC9X058_GRUJA</name>
<keyword evidence="2" id="KW-1185">Reference proteome</keyword>
<dbReference type="Proteomes" id="UP001623348">
    <property type="component" value="Unassembled WGS sequence"/>
</dbReference>
<evidence type="ECO:0000313" key="1">
    <source>
        <dbReference type="EMBL" id="GAB0190742.1"/>
    </source>
</evidence>
<dbReference type="AlphaFoldDB" id="A0ABC9X058"/>